<keyword evidence="4" id="KW-1185">Reference proteome</keyword>
<dbReference type="InterPro" id="IPR029058">
    <property type="entry name" value="AB_hydrolase_fold"/>
</dbReference>
<evidence type="ECO:0000313" key="3">
    <source>
        <dbReference type="EMBL" id="MDT9593598.1"/>
    </source>
</evidence>
<dbReference type="Pfam" id="PF02566">
    <property type="entry name" value="OsmC"/>
    <property type="match status" value="1"/>
</dbReference>
<gene>
    <name evidence="3" type="ORF">RDV89_11010</name>
</gene>
<dbReference type="InterPro" id="IPR000073">
    <property type="entry name" value="AB_hydrolase_1"/>
</dbReference>
<protein>
    <submittedName>
        <fullName evidence="3">Ohr family peroxiredoxin</fullName>
    </submittedName>
</protein>
<organism evidence="3 4">
    <name type="scientific">Nocardioides imazamoxiresistens</name>
    <dbReference type="NCBI Taxonomy" id="3231893"/>
    <lineage>
        <taxon>Bacteria</taxon>
        <taxon>Bacillati</taxon>
        <taxon>Actinomycetota</taxon>
        <taxon>Actinomycetes</taxon>
        <taxon>Propionibacteriales</taxon>
        <taxon>Nocardioidaceae</taxon>
        <taxon>Nocardioides</taxon>
    </lineage>
</organism>
<accession>A0ABU3PWI6</accession>
<proteinExistence type="inferred from homology"/>
<name>A0ABU3PWI6_9ACTN</name>
<evidence type="ECO:0000313" key="4">
    <source>
        <dbReference type="Proteomes" id="UP001268542"/>
    </source>
</evidence>
<evidence type="ECO:0000259" key="2">
    <source>
        <dbReference type="Pfam" id="PF00561"/>
    </source>
</evidence>
<dbReference type="SUPFAM" id="SSF53474">
    <property type="entry name" value="alpha/beta-Hydrolases"/>
    <property type="match status" value="1"/>
</dbReference>
<dbReference type="PANTHER" id="PTHR33797">
    <property type="entry name" value="ORGANIC HYDROPEROXIDE RESISTANCE PROTEIN-LIKE"/>
    <property type="match status" value="1"/>
</dbReference>
<sequence length="421" mass="43887">MRNLGGTSQRAYVTLPWGQVHLRLAGDPADPAVVLLHQSPLSSATFEPVLGLLAAQGLRVVAPDTPGFGMSDPTPQPWSIGDYADGVGHLLDALGLDEVVLLGQHTGAVVACEVARRRPRSVRGLVLQGLPLYSDEERAEKRAGYAPGYEPSIDGSHLTTIWDRVRGLYPDSDVDEVDRQVLEYLATGPDYGTAYRAVFEHTVDVEALRGVPTALVHGAQDLVHRFTDTVTAALPWAGLDVVPGTDFAAAEHPHEFATAVGARALAFHGAASGAAAGAGAAAPTVLYTASVEVVGGRGGRARSTTGSLELALARPAERGTEAGTDPEELFAAGYAACFDSALQVVARREGVRVGRSTTTASVSLVVGADQAYSIAVELEVAAPECEPAELSRLVDLAHATCPYSRATRGNIPVAVRTAPGP</sequence>
<dbReference type="SUPFAM" id="SSF82784">
    <property type="entry name" value="OsmC-like"/>
    <property type="match status" value="1"/>
</dbReference>
<dbReference type="Gene3D" id="3.40.50.1820">
    <property type="entry name" value="alpha/beta hydrolase"/>
    <property type="match status" value="1"/>
</dbReference>
<dbReference type="Gene3D" id="3.30.300.20">
    <property type="match status" value="1"/>
</dbReference>
<reference evidence="3 4" key="1">
    <citation type="submission" date="2023-08" db="EMBL/GenBank/DDBJ databases">
        <title>Nocardioides seae sp. nov., a bacterium isolated from a soil.</title>
        <authorList>
            <person name="Wang X."/>
        </authorList>
    </citation>
    <scope>NUCLEOTIDE SEQUENCE [LARGE SCALE GENOMIC DNA]</scope>
    <source>
        <strain evidence="3 4">YZH12</strain>
    </source>
</reference>
<evidence type="ECO:0000256" key="1">
    <source>
        <dbReference type="ARBA" id="ARBA00007378"/>
    </source>
</evidence>
<dbReference type="Proteomes" id="UP001268542">
    <property type="component" value="Unassembled WGS sequence"/>
</dbReference>
<dbReference type="InterPro" id="IPR003718">
    <property type="entry name" value="OsmC/Ohr_fam"/>
</dbReference>
<dbReference type="Pfam" id="PF00561">
    <property type="entry name" value="Abhydrolase_1"/>
    <property type="match status" value="1"/>
</dbReference>
<comment type="similarity">
    <text evidence="1">Belongs to the OsmC/Ohr family.</text>
</comment>
<dbReference type="EMBL" id="JAVYII010000004">
    <property type="protein sequence ID" value="MDT9593598.1"/>
    <property type="molecule type" value="Genomic_DNA"/>
</dbReference>
<dbReference type="InterPro" id="IPR019953">
    <property type="entry name" value="OHR"/>
</dbReference>
<dbReference type="PRINTS" id="PR00111">
    <property type="entry name" value="ABHYDROLASE"/>
</dbReference>
<feature type="domain" description="AB hydrolase-1" evidence="2">
    <location>
        <begin position="31"/>
        <end position="162"/>
    </location>
</feature>
<dbReference type="InterPro" id="IPR015946">
    <property type="entry name" value="KH_dom-like_a/b"/>
</dbReference>
<comment type="caution">
    <text evidence="3">The sequence shown here is derived from an EMBL/GenBank/DDBJ whole genome shotgun (WGS) entry which is preliminary data.</text>
</comment>
<dbReference type="PANTHER" id="PTHR33797:SF2">
    <property type="entry name" value="ORGANIC HYDROPEROXIDE RESISTANCE PROTEIN-LIKE"/>
    <property type="match status" value="1"/>
</dbReference>
<dbReference type="InterPro" id="IPR036102">
    <property type="entry name" value="OsmC/Ohrsf"/>
</dbReference>
<dbReference type="RefSeq" id="WP_315733092.1">
    <property type="nucleotide sequence ID" value="NZ_JAVYII010000004.1"/>
</dbReference>
<dbReference type="NCBIfam" id="TIGR03561">
    <property type="entry name" value="organ_hyd_perox"/>
    <property type="match status" value="1"/>
</dbReference>
<dbReference type="Gene3D" id="2.20.25.10">
    <property type="match status" value="1"/>
</dbReference>